<keyword evidence="14" id="KW-0963">Cytoplasm</keyword>
<organism evidence="17 18">
    <name type="scientific">Corynebacterium anserum</name>
    <dbReference type="NCBI Taxonomy" id="2684406"/>
    <lineage>
        <taxon>Bacteria</taxon>
        <taxon>Bacillati</taxon>
        <taxon>Actinomycetota</taxon>
        <taxon>Actinomycetes</taxon>
        <taxon>Mycobacteriales</taxon>
        <taxon>Corynebacteriaceae</taxon>
        <taxon>Corynebacterium</taxon>
    </lineage>
</organism>
<proteinExistence type="inferred from homology"/>
<dbReference type="AlphaFoldDB" id="A0A7G7YQZ2"/>
<dbReference type="FunFam" id="3.30.300.20:FF:000004">
    <property type="entry name" value="GTPase Der"/>
    <property type="match status" value="1"/>
</dbReference>
<evidence type="ECO:0000313" key="17">
    <source>
        <dbReference type="EMBL" id="QNH96912.1"/>
    </source>
</evidence>
<evidence type="ECO:0000256" key="2">
    <source>
        <dbReference type="ARBA" id="ARBA00009427"/>
    </source>
</evidence>
<dbReference type="InterPro" id="IPR016484">
    <property type="entry name" value="GTPase_Der"/>
</dbReference>
<comment type="catalytic activity">
    <reaction evidence="11 14">
        <text>CMP + ATP = CDP + ADP</text>
        <dbReference type="Rhea" id="RHEA:11600"/>
        <dbReference type="ChEBI" id="CHEBI:30616"/>
        <dbReference type="ChEBI" id="CHEBI:58069"/>
        <dbReference type="ChEBI" id="CHEBI:60377"/>
        <dbReference type="ChEBI" id="CHEBI:456216"/>
        <dbReference type="EC" id="2.7.4.25"/>
    </reaction>
</comment>
<dbReference type="NCBIfam" id="TIGR00017">
    <property type="entry name" value="cmk"/>
    <property type="match status" value="1"/>
</dbReference>
<protein>
    <recommendedName>
        <fullName evidence="13 14">Multifunctional fusion protein</fullName>
    </recommendedName>
    <domain>
        <recommendedName>
            <fullName evidence="14">Cytidylate kinase</fullName>
            <shortName evidence="14">CK</shortName>
            <ecNumber evidence="14">2.7.4.25</ecNumber>
        </recommendedName>
        <alternativeName>
            <fullName evidence="14">Cytidine monophosphate kinase</fullName>
            <shortName evidence="14">CMP kinase</shortName>
        </alternativeName>
    </domain>
    <domain>
        <recommendedName>
            <fullName evidence="13">GTPase Der</fullName>
        </recommendedName>
        <alternativeName>
            <fullName evidence="13">GTP-binding protein EngA</fullName>
        </alternativeName>
    </domain>
</protein>
<gene>
    <name evidence="13" type="primary">der</name>
    <name evidence="14" type="synonym">cmk</name>
    <name evidence="17" type="ORF">GP473_04040</name>
</gene>
<dbReference type="Gene3D" id="3.30.300.20">
    <property type="match status" value="1"/>
</dbReference>
<keyword evidence="18" id="KW-1185">Reference proteome</keyword>
<dbReference type="CDD" id="cd02020">
    <property type="entry name" value="CMPK"/>
    <property type="match status" value="1"/>
</dbReference>
<evidence type="ECO:0000256" key="1">
    <source>
        <dbReference type="ARBA" id="ARBA00008279"/>
    </source>
</evidence>
<dbReference type="InterPro" id="IPR003593">
    <property type="entry name" value="AAA+_ATPase"/>
</dbReference>
<keyword evidence="6 13" id="KW-0547">Nucleotide-binding</keyword>
<dbReference type="InterPro" id="IPR015946">
    <property type="entry name" value="KH_dom-like_a/b"/>
</dbReference>
<dbReference type="FunFam" id="3.40.50.300:FF:000057">
    <property type="entry name" value="GTPase Der"/>
    <property type="match status" value="1"/>
</dbReference>
<dbReference type="CDD" id="cd01894">
    <property type="entry name" value="EngA1"/>
    <property type="match status" value="1"/>
</dbReference>
<dbReference type="InterPro" id="IPR032859">
    <property type="entry name" value="KH_dom-like"/>
</dbReference>
<dbReference type="HAMAP" id="MF_00195">
    <property type="entry name" value="GTPase_Der"/>
    <property type="match status" value="1"/>
</dbReference>
<feature type="binding site" evidence="14">
    <location>
        <begin position="30"/>
        <end position="38"/>
    </location>
    <ligand>
        <name>ATP</name>
        <dbReference type="ChEBI" id="CHEBI:30616"/>
    </ligand>
</feature>
<dbReference type="HAMAP" id="MF_00238">
    <property type="entry name" value="Cytidyl_kinase_type1"/>
    <property type="match status" value="1"/>
</dbReference>
<accession>A0A7G7YQZ2</accession>
<evidence type="ECO:0000256" key="15">
    <source>
        <dbReference type="PROSITE-ProRule" id="PRU01049"/>
    </source>
</evidence>
<evidence type="ECO:0000256" key="8">
    <source>
        <dbReference type="ARBA" id="ARBA00022840"/>
    </source>
</evidence>
<dbReference type="InterPro" id="IPR011994">
    <property type="entry name" value="Cytidylate_kinase_dom"/>
</dbReference>
<feature type="compositionally biased region" description="Basic and acidic residues" evidence="16">
    <location>
        <begin position="314"/>
        <end position="323"/>
    </location>
</feature>
<dbReference type="GO" id="GO:0005524">
    <property type="term" value="F:ATP binding"/>
    <property type="evidence" value="ECO:0007669"/>
    <property type="project" value="UniProtKB-UniRule"/>
</dbReference>
<dbReference type="NCBIfam" id="NF002828">
    <property type="entry name" value="PRK03003.1"/>
    <property type="match status" value="1"/>
</dbReference>
<dbReference type="GO" id="GO:0036431">
    <property type="term" value="F:dCMP kinase activity"/>
    <property type="evidence" value="ECO:0007669"/>
    <property type="project" value="InterPro"/>
</dbReference>
<dbReference type="SMART" id="SM00382">
    <property type="entry name" value="AAA"/>
    <property type="match status" value="3"/>
</dbReference>
<dbReference type="GO" id="GO:0042254">
    <property type="term" value="P:ribosome biogenesis"/>
    <property type="evidence" value="ECO:0007669"/>
    <property type="project" value="UniProtKB-KW"/>
</dbReference>
<keyword evidence="8 14" id="KW-0067">ATP-binding</keyword>
<dbReference type="PANTHER" id="PTHR43834:SF6">
    <property type="entry name" value="GTPASE DER"/>
    <property type="match status" value="1"/>
</dbReference>
<evidence type="ECO:0000256" key="13">
    <source>
        <dbReference type="HAMAP-Rule" id="MF_00195"/>
    </source>
</evidence>
<evidence type="ECO:0000313" key="18">
    <source>
        <dbReference type="Proteomes" id="UP000515275"/>
    </source>
</evidence>
<feature type="binding site" evidence="13">
    <location>
        <begin position="595"/>
        <end position="599"/>
    </location>
    <ligand>
        <name>GTP</name>
        <dbReference type="ChEBI" id="CHEBI:37565"/>
        <label>2</label>
    </ligand>
</feature>
<dbReference type="SUPFAM" id="SSF52540">
    <property type="entry name" value="P-loop containing nucleoside triphosphate hydrolases"/>
    <property type="match status" value="3"/>
</dbReference>
<dbReference type="CDD" id="cd01895">
    <property type="entry name" value="EngA2"/>
    <property type="match status" value="1"/>
</dbReference>
<feature type="binding site" evidence="13">
    <location>
        <begin position="484"/>
        <end position="487"/>
    </location>
    <ligand>
        <name>GTP</name>
        <dbReference type="ChEBI" id="CHEBI:37565"/>
        <label>1</label>
    </ligand>
</feature>
<dbReference type="InterPro" id="IPR031166">
    <property type="entry name" value="G_ENGA"/>
</dbReference>
<keyword evidence="3 13" id="KW-0690">Ribosome biogenesis</keyword>
<comment type="similarity">
    <text evidence="1 13 15">Belongs to the TRAFAC class TrmE-Era-EngA-EngB-Septin-like GTPase superfamily. EngA (Der) GTPase family.</text>
</comment>
<dbReference type="Gene3D" id="3.40.50.300">
    <property type="entry name" value="P-loop containing nucleotide triphosphate hydrolases"/>
    <property type="match status" value="3"/>
</dbReference>
<dbReference type="GO" id="GO:0043022">
    <property type="term" value="F:ribosome binding"/>
    <property type="evidence" value="ECO:0007669"/>
    <property type="project" value="TreeGrafter"/>
</dbReference>
<comment type="function">
    <text evidence="12 13">GTPase that plays an essential role in the late steps of ribosome biogenesis.</text>
</comment>
<keyword evidence="5" id="KW-0677">Repeat</keyword>
<evidence type="ECO:0000256" key="9">
    <source>
        <dbReference type="ARBA" id="ARBA00023134"/>
    </source>
</evidence>
<evidence type="ECO:0000256" key="7">
    <source>
        <dbReference type="ARBA" id="ARBA00022777"/>
    </source>
</evidence>
<dbReference type="InterPro" id="IPR027417">
    <property type="entry name" value="P-loop_NTPase"/>
</dbReference>
<dbReference type="Proteomes" id="UP000515275">
    <property type="component" value="Chromosome"/>
</dbReference>
<keyword evidence="4 14" id="KW-0808">Transferase</keyword>
<keyword evidence="7 14" id="KW-0418">Kinase</keyword>
<evidence type="ECO:0000256" key="11">
    <source>
        <dbReference type="ARBA" id="ARBA00048478"/>
    </source>
</evidence>
<dbReference type="PRINTS" id="PR00326">
    <property type="entry name" value="GTP1OBG"/>
</dbReference>
<dbReference type="KEGG" id="cans:GP473_04040"/>
<comment type="subunit">
    <text evidence="13">Associates with the 50S ribosomal subunit.</text>
</comment>
<dbReference type="InterPro" id="IPR003136">
    <property type="entry name" value="Cytidylate_kin"/>
</dbReference>
<dbReference type="InterPro" id="IPR005225">
    <property type="entry name" value="Small_GTP-bd"/>
</dbReference>
<dbReference type="Pfam" id="PF02224">
    <property type="entry name" value="Cytidylate_kin"/>
    <property type="match status" value="1"/>
</dbReference>
<feature type="binding site" evidence="13">
    <location>
        <begin position="422"/>
        <end position="426"/>
    </location>
    <ligand>
        <name>GTP</name>
        <dbReference type="ChEBI" id="CHEBI:37565"/>
        <label>1</label>
    </ligand>
</feature>
<comment type="subcellular location">
    <subcellularLocation>
        <location evidence="14">Cytoplasm</location>
    </subcellularLocation>
</comment>
<dbReference type="GO" id="GO:0005525">
    <property type="term" value="F:GTP binding"/>
    <property type="evidence" value="ECO:0007669"/>
    <property type="project" value="UniProtKB-UniRule"/>
</dbReference>
<dbReference type="GO" id="GO:0006220">
    <property type="term" value="P:pyrimidine nucleotide metabolic process"/>
    <property type="evidence" value="ECO:0007669"/>
    <property type="project" value="UniProtKB-UniRule"/>
</dbReference>
<evidence type="ECO:0000256" key="4">
    <source>
        <dbReference type="ARBA" id="ARBA00022679"/>
    </source>
</evidence>
<evidence type="ECO:0000256" key="6">
    <source>
        <dbReference type="ARBA" id="ARBA00022741"/>
    </source>
</evidence>
<dbReference type="NCBIfam" id="TIGR00231">
    <property type="entry name" value="small_GTP"/>
    <property type="match status" value="2"/>
</dbReference>
<reference evidence="17 18" key="1">
    <citation type="submission" date="2019-12" db="EMBL/GenBank/DDBJ databases">
        <title>Corynebacterium sp. nov., isolated from feces of the Anser Albifrons in China.</title>
        <authorList>
            <person name="Liu Q."/>
        </authorList>
    </citation>
    <scope>NUCLEOTIDE SEQUENCE [LARGE SCALE GENOMIC DNA]</scope>
    <source>
        <strain evidence="17 18">23H37-10</strain>
    </source>
</reference>
<dbReference type="PROSITE" id="PS51712">
    <property type="entry name" value="G_ENGA"/>
    <property type="match status" value="2"/>
</dbReference>
<feature type="binding site" evidence="13">
    <location>
        <begin position="548"/>
        <end position="555"/>
    </location>
    <ligand>
        <name>GTP</name>
        <dbReference type="ChEBI" id="CHEBI:37565"/>
        <label>2</label>
    </ligand>
</feature>
<dbReference type="GO" id="GO:0005737">
    <property type="term" value="C:cytoplasm"/>
    <property type="evidence" value="ECO:0007669"/>
    <property type="project" value="UniProtKB-SubCell"/>
</dbReference>
<dbReference type="NCBIfam" id="TIGR03594">
    <property type="entry name" value="GTPase_EngA"/>
    <property type="match status" value="1"/>
</dbReference>
<name>A0A7G7YQZ2_9CORY</name>
<evidence type="ECO:0000256" key="14">
    <source>
        <dbReference type="HAMAP-Rule" id="MF_00238"/>
    </source>
</evidence>
<sequence length="804" mass="88538">MEREMSASNLTYLRTVDNLVEGGFILAVDGPSGTGKSTVCRRVAQAAGAKYLDTGAMYRVATLYVLQQGIDLENFDANDHSAVHEIVEATSVLPLQVNEDPYATEVLLDGKDVSGEIRGAEVTRHVSAVAAIPEVRENLVALQRSMALAAGRCIVEGRDIGTVVLPDAPLKIFMTASAEIRAQRRYDQDLAAGRTIDFDTVLADVVRRDEADSSRTVSPLKPAQDAIILDTSDMSIDEVVEKFAELAIASEDHPADLHFDEDCAEEDFSGYSDVDELVFRTIDGDIVTTEDFAPDTAGEDFAPVSGLFEDDSRDDPGRDVHDQMDEGSILMDAEDFDLLASDDGETDWDAVEQAFGVLGSDEVEKEALCTVAIVGRPNVGKSTLVNRFIGRREAVVEDFPGVTRDRISYLGEWSGRRFWVQDTGGWDPDAKGIHGAIARQAETAMATADVIVFVVDTKVGITSTDEVIARKLLRSDVPVILVANKFDSDNQYADMAEFWSLGLGDPYPVSAQHGRGAADVLDQVLRDFPDTPRETSIVSGPRRVALVGRPNVGKSSLLNKITGEERSVVDNVAGTTVDPVDSIVELQEKTWRFVDTAGIRKKTKTARGHEFYASLRTRAAIDSAEVAVFLVDASEPIAEQDQRVLRMILDSGKALVVAYNKWDIVDEDRRELLEREIEQQLAHVPWARRVNISAKTGRALQKLEPAMIEALESWDKRVTTGQLNNWLRTVIAETPPPMRGGRLPRVLFATQASTKPPVIVLFTTGFLEHGYRRFLERKFRETFGFQGSPVRIAVRVREKRGKKK</sequence>
<comment type="similarity">
    <text evidence="2 14">Belongs to the cytidylate kinase family. Type 1 subfamily.</text>
</comment>
<evidence type="ECO:0000256" key="5">
    <source>
        <dbReference type="ARBA" id="ARBA00022737"/>
    </source>
</evidence>
<evidence type="ECO:0000256" key="12">
    <source>
        <dbReference type="ARBA" id="ARBA00053470"/>
    </source>
</evidence>
<dbReference type="NCBIfam" id="NF007071">
    <property type="entry name" value="PRK09518.1"/>
    <property type="match status" value="1"/>
</dbReference>
<evidence type="ECO:0000256" key="16">
    <source>
        <dbReference type="SAM" id="MobiDB-lite"/>
    </source>
</evidence>
<evidence type="ECO:0000256" key="10">
    <source>
        <dbReference type="ARBA" id="ARBA00047615"/>
    </source>
</evidence>
<dbReference type="InterPro" id="IPR006073">
    <property type="entry name" value="GTP-bd"/>
</dbReference>
<dbReference type="FunFam" id="3.40.50.300:FF:000040">
    <property type="entry name" value="GTPase Der"/>
    <property type="match status" value="1"/>
</dbReference>
<dbReference type="EMBL" id="CP046883">
    <property type="protein sequence ID" value="QNH96912.1"/>
    <property type="molecule type" value="Genomic_DNA"/>
</dbReference>
<feature type="binding site" evidence="13">
    <location>
        <begin position="375"/>
        <end position="382"/>
    </location>
    <ligand>
        <name>GTP</name>
        <dbReference type="ChEBI" id="CHEBI:37565"/>
        <label>1</label>
    </ligand>
</feature>
<feature type="region of interest" description="Disordered" evidence="16">
    <location>
        <begin position="291"/>
        <end position="323"/>
    </location>
</feature>
<dbReference type="Pfam" id="PF01926">
    <property type="entry name" value="MMR_HSR1"/>
    <property type="match status" value="2"/>
</dbReference>
<dbReference type="EC" id="2.7.4.25" evidence="14"/>
<evidence type="ECO:0000256" key="3">
    <source>
        <dbReference type="ARBA" id="ARBA00022517"/>
    </source>
</evidence>
<dbReference type="Pfam" id="PF14714">
    <property type="entry name" value="KH_dom-like"/>
    <property type="match status" value="1"/>
</dbReference>
<keyword evidence="9 13" id="KW-0342">GTP-binding</keyword>
<feature type="binding site" evidence="13">
    <location>
        <begin position="660"/>
        <end position="663"/>
    </location>
    <ligand>
        <name>GTP</name>
        <dbReference type="ChEBI" id="CHEBI:37565"/>
        <label>2</label>
    </ligand>
</feature>
<dbReference type="PANTHER" id="PTHR43834">
    <property type="entry name" value="GTPASE DER"/>
    <property type="match status" value="1"/>
</dbReference>
<comment type="catalytic activity">
    <reaction evidence="10 14">
        <text>dCMP + ATP = dCDP + ADP</text>
        <dbReference type="Rhea" id="RHEA:25094"/>
        <dbReference type="ChEBI" id="CHEBI:30616"/>
        <dbReference type="ChEBI" id="CHEBI:57566"/>
        <dbReference type="ChEBI" id="CHEBI:58593"/>
        <dbReference type="ChEBI" id="CHEBI:456216"/>
        <dbReference type="EC" id="2.7.4.25"/>
    </reaction>
</comment>